<accession>G0V2Z7</accession>
<dbReference type="PANTHER" id="PTHR24274:SF2">
    <property type="entry name" value="CYSTEINE PEPTIDASE, PUTATIVE-RELATED"/>
    <property type="match status" value="1"/>
</dbReference>
<dbReference type="PANTHER" id="PTHR24274">
    <property type="entry name" value="CILIA- AND FLAGELLA-ASSOCIATED PROTEIN 161"/>
    <property type="match status" value="1"/>
</dbReference>
<protein>
    <submittedName>
        <fullName evidence="1">Uncharacterized protein TCIL3000_11_15370</fullName>
    </submittedName>
</protein>
<dbReference type="InterPro" id="IPR055325">
    <property type="entry name" value="CF161"/>
</dbReference>
<sequence>MRDYKCLSDNCDRGVGDATRVTKRIIGKVKHHNTPYALAAPHEDGYLHFYVPMMLQNAATLGFLSLDLDDRLLGQNGWHVACSTAPAAGPAMRSCFILVPAPTGPTDMIPPPPEEVDVVHYGQPFFIMTVPELCDNPLSLLSEPKGPLSASKVTGKYQDVYFSPDGASMEAMWVADFANPQYCEDMRDLPIKGDAVLVIRHNHTNAPLASSKEVFFNDFGPENEVCCGRFPVVPGARGGSLRDENYWTFVQGGGNRDDEETGGAPRASADGVSAELAVVVKTMSGGGGKPFVCALSSLPTRRSKRPKTEPWVGPCKLSF</sequence>
<proteinExistence type="predicted"/>
<organism evidence="1">
    <name type="scientific">Trypanosoma congolense (strain IL3000)</name>
    <dbReference type="NCBI Taxonomy" id="1068625"/>
    <lineage>
        <taxon>Eukaryota</taxon>
        <taxon>Discoba</taxon>
        <taxon>Euglenozoa</taxon>
        <taxon>Kinetoplastea</taxon>
        <taxon>Metakinetoplastina</taxon>
        <taxon>Trypanosomatida</taxon>
        <taxon>Trypanosomatidae</taxon>
        <taxon>Trypanosoma</taxon>
        <taxon>Nannomonas</taxon>
    </lineage>
</organism>
<reference evidence="1" key="1">
    <citation type="journal article" date="2012" name="Proc. Natl. Acad. Sci. U.S.A.">
        <title>Antigenic diversity is generated by distinct evolutionary mechanisms in African trypanosome species.</title>
        <authorList>
            <person name="Jackson A.P."/>
            <person name="Berry A."/>
            <person name="Aslett M."/>
            <person name="Allison H.C."/>
            <person name="Burton P."/>
            <person name="Vavrova-Anderson J."/>
            <person name="Brown R."/>
            <person name="Browne H."/>
            <person name="Corton N."/>
            <person name="Hauser H."/>
            <person name="Gamble J."/>
            <person name="Gilderthorp R."/>
            <person name="Marcello L."/>
            <person name="McQuillan J."/>
            <person name="Otto T.D."/>
            <person name="Quail M.A."/>
            <person name="Sanders M.J."/>
            <person name="van Tonder A."/>
            <person name="Ginger M.L."/>
            <person name="Field M.C."/>
            <person name="Barry J.D."/>
            <person name="Hertz-Fowler C."/>
            <person name="Berriman M."/>
        </authorList>
    </citation>
    <scope>NUCLEOTIDE SEQUENCE</scope>
    <source>
        <strain evidence="1">IL3000</strain>
    </source>
</reference>
<name>G0V2Z7_TRYCI</name>
<evidence type="ECO:0000313" key="1">
    <source>
        <dbReference type="EMBL" id="CCC96020.1"/>
    </source>
</evidence>
<gene>
    <name evidence="1" type="ORF">TCIL3000_11_15370</name>
</gene>
<dbReference type="EMBL" id="HE575324">
    <property type="protein sequence ID" value="CCC96020.1"/>
    <property type="molecule type" value="Genomic_DNA"/>
</dbReference>
<dbReference type="AlphaFoldDB" id="G0V2Z7"/>
<dbReference type="VEuPathDB" id="TriTrypDB:TcIL3000.11.15370"/>
<dbReference type="GO" id="GO:0031514">
    <property type="term" value="C:motile cilium"/>
    <property type="evidence" value="ECO:0007669"/>
    <property type="project" value="TreeGrafter"/>
</dbReference>
<dbReference type="GO" id="GO:0060271">
    <property type="term" value="P:cilium assembly"/>
    <property type="evidence" value="ECO:0007669"/>
    <property type="project" value="TreeGrafter"/>
</dbReference>